<evidence type="ECO:0000313" key="5">
    <source>
        <dbReference type="Proteomes" id="UP000789375"/>
    </source>
</evidence>
<feature type="domain" description="MaoC-like" evidence="2">
    <location>
        <begin position="176"/>
        <end position="283"/>
    </location>
</feature>
<organism evidence="4 5">
    <name type="scientific">Funneliformis mosseae</name>
    <name type="common">Endomycorrhizal fungus</name>
    <name type="synonym">Glomus mosseae</name>
    <dbReference type="NCBI Taxonomy" id="27381"/>
    <lineage>
        <taxon>Eukaryota</taxon>
        <taxon>Fungi</taxon>
        <taxon>Fungi incertae sedis</taxon>
        <taxon>Mucoromycota</taxon>
        <taxon>Glomeromycotina</taxon>
        <taxon>Glomeromycetes</taxon>
        <taxon>Glomerales</taxon>
        <taxon>Glomeraceae</taxon>
        <taxon>Funneliformis</taxon>
    </lineage>
</organism>
<feature type="region of interest" description="Disordered" evidence="1">
    <location>
        <begin position="166"/>
        <end position="187"/>
    </location>
</feature>
<dbReference type="Gene3D" id="3.10.129.10">
    <property type="entry name" value="Hotdog Thioesterase"/>
    <property type="match status" value="2"/>
</dbReference>
<reference evidence="4" key="1">
    <citation type="submission" date="2021-06" db="EMBL/GenBank/DDBJ databases">
        <authorList>
            <person name="Kallberg Y."/>
            <person name="Tangrot J."/>
            <person name="Rosling A."/>
        </authorList>
    </citation>
    <scope>NUCLEOTIDE SEQUENCE</scope>
    <source>
        <strain evidence="4">87-6 pot B 2015</strain>
    </source>
</reference>
<dbReference type="EMBL" id="CAJVPP010000171">
    <property type="protein sequence ID" value="CAG8450742.1"/>
    <property type="molecule type" value="Genomic_DNA"/>
</dbReference>
<proteinExistence type="predicted"/>
<protein>
    <submittedName>
        <fullName evidence="4">7909_t:CDS:1</fullName>
    </submittedName>
</protein>
<gene>
    <name evidence="4" type="ORF">FMOSSE_LOCUS1496</name>
</gene>
<evidence type="ECO:0000259" key="2">
    <source>
        <dbReference type="Pfam" id="PF01575"/>
    </source>
</evidence>
<dbReference type="PANTHER" id="PTHR13078:SF57">
    <property type="entry name" value="DEHYDRATASE, PUTATIVE (AFU_ORTHOLOGUE AFUA_5G00640)-RELATED"/>
    <property type="match status" value="1"/>
</dbReference>
<dbReference type="GO" id="GO:0003857">
    <property type="term" value="F:(3S)-3-hydroxyacyl-CoA dehydrogenase (NAD+) activity"/>
    <property type="evidence" value="ECO:0007669"/>
    <property type="project" value="TreeGrafter"/>
</dbReference>
<dbReference type="GO" id="GO:0005777">
    <property type="term" value="C:peroxisome"/>
    <property type="evidence" value="ECO:0007669"/>
    <property type="project" value="TreeGrafter"/>
</dbReference>
<dbReference type="GO" id="GO:0004300">
    <property type="term" value="F:enoyl-CoA hydratase activity"/>
    <property type="evidence" value="ECO:0007669"/>
    <property type="project" value="TreeGrafter"/>
</dbReference>
<feature type="domain" description="Peroxisomal multifunctional enzyme type 2-like N-terminal" evidence="3">
    <location>
        <begin position="22"/>
        <end position="158"/>
    </location>
</feature>
<dbReference type="InterPro" id="IPR002539">
    <property type="entry name" value="MaoC-like_dom"/>
</dbReference>
<dbReference type="CDD" id="cd03448">
    <property type="entry name" value="HDE_HSD"/>
    <property type="match status" value="1"/>
</dbReference>
<dbReference type="GO" id="GO:0006635">
    <property type="term" value="P:fatty acid beta-oxidation"/>
    <property type="evidence" value="ECO:0007669"/>
    <property type="project" value="TreeGrafter"/>
</dbReference>
<dbReference type="InterPro" id="IPR029069">
    <property type="entry name" value="HotDog_dom_sf"/>
</dbReference>
<evidence type="ECO:0000259" key="3">
    <source>
        <dbReference type="Pfam" id="PF22622"/>
    </source>
</evidence>
<dbReference type="SUPFAM" id="SSF54637">
    <property type="entry name" value="Thioesterase/thiol ester dehydrase-isomerase"/>
    <property type="match status" value="2"/>
</dbReference>
<evidence type="ECO:0000256" key="1">
    <source>
        <dbReference type="SAM" id="MobiDB-lite"/>
    </source>
</evidence>
<dbReference type="Proteomes" id="UP000789375">
    <property type="component" value="Unassembled WGS sequence"/>
</dbReference>
<dbReference type="Pfam" id="PF22622">
    <property type="entry name" value="MFE-2_hydrat-2_N"/>
    <property type="match status" value="1"/>
</dbReference>
<evidence type="ECO:0000313" key="4">
    <source>
        <dbReference type="EMBL" id="CAG8450742.1"/>
    </source>
</evidence>
<sequence length="312" mass="33963">MSKISVDVNKAVGHRFPPQKVSYNKRDLILYALSIGIKDDELNYLYELDKNFTPFPTYPVVLELKGDSSDVNLFAESVNSGGPIPGLPELDPKNMIHGEQTIEILNPLPTSGEFEIHGKVNGVYDKGSGMLLERVNTMIDPKTGKEYCVMTVQSFIIGYGGFGGPKGQKGPSYQPPKGKKPDAIDASPTGSNQALLYRLSGDYNPLHADPTIAPKVGFERPILHGLCSFGFAAHAIVKHLANNDSKLFKSISVRFTSPVYPGDTLETYMWKVPGDNPNETNVIFNTKAKERDVIVLANGLAVLKNVGGVAKL</sequence>
<dbReference type="GO" id="GO:0044594">
    <property type="term" value="F:17-beta-hydroxysteroid dehydrogenase (NAD+) activity"/>
    <property type="evidence" value="ECO:0007669"/>
    <property type="project" value="TreeGrafter"/>
</dbReference>
<dbReference type="Pfam" id="PF01575">
    <property type="entry name" value="MaoC_dehydratas"/>
    <property type="match status" value="1"/>
</dbReference>
<dbReference type="PANTHER" id="PTHR13078">
    <property type="entry name" value="PEROXISOMAL MULTIFUNCTIONAL ENZYME TYPE 2-RELATED"/>
    <property type="match status" value="1"/>
</dbReference>
<dbReference type="AlphaFoldDB" id="A0A9N8YUS5"/>
<dbReference type="InterPro" id="IPR054357">
    <property type="entry name" value="MFE-2_N"/>
</dbReference>
<keyword evidence="5" id="KW-1185">Reference proteome</keyword>
<accession>A0A9N8YUS5</accession>
<name>A0A9N8YUS5_FUNMO</name>
<comment type="caution">
    <text evidence="4">The sequence shown here is derived from an EMBL/GenBank/DDBJ whole genome shotgun (WGS) entry which is preliminary data.</text>
</comment>